<dbReference type="Proteomes" id="UP001529338">
    <property type="component" value="Unassembled WGS sequence"/>
</dbReference>
<gene>
    <name evidence="14" type="ORF">QRT04_09050</name>
</gene>
<dbReference type="PANTHER" id="PTHR43806:SF11">
    <property type="entry name" value="CEREVISIN-RELATED"/>
    <property type="match status" value="1"/>
</dbReference>
<dbReference type="InterPro" id="IPR023827">
    <property type="entry name" value="Peptidase_S8_Asp-AS"/>
</dbReference>
<dbReference type="Gene3D" id="2.60.40.10">
    <property type="entry name" value="Immunoglobulins"/>
    <property type="match status" value="3"/>
</dbReference>
<dbReference type="InterPro" id="IPR003137">
    <property type="entry name" value="PA_domain"/>
</dbReference>
<keyword evidence="5 7" id="KW-0378">Hydrolase</keyword>
<evidence type="ECO:0000256" key="10">
    <source>
        <dbReference type="SAM" id="SignalP"/>
    </source>
</evidence>
<keyword evidence="2" id="KW-0964">Secreted</keyword>
<evidence type="ECO:0000256" key="2">
    <source>
        <dbReference type="ARBA" id="ARBA00022512"/>
    </source>
</evidence>
<organism evidence="14 15">
    <name type="scientific">Cellulomonas alba</name>
    <dbReference type="NCBI Taxonomy" id="3053467"/>
    <lineage>
        <taxon>Bacteria</taxon>
        <taxon>Bacillati</taxon>
        <taxon>Actinomycetota</taxon>
        <taxon>Actinomycetes</taxon>
        <taxon>Micrococcales</taxon>
        <taxon>Cellulomonadaceae</taxon>
        <taxon>Cellulomonas</taxon>
    </lineage>
</organism>
<feature type="region of interest" description="Disordered" evidence="9">
    <location>
        <begin position="242"/>
        <end position="272"/>
    </location>
</feature>
<feature type="active site" description="Charge relay system" evidence="7">
    <location>
        <position position="190"/>
    </location>
</feature>
<evidence type="ECO:0000256" key="6">
    <source>
        <dbReference type="ARBA" id="ARBA00022825"/>
    </source>
</evidence>
<evidence type="ECO:0000259" key="13">
    <source>
        <dbReference type="Pfam" id="PF16640"/>
    </source>
</evidence>
<dbReference type="SUPFAM" id="SSF52743">
    <property type="entry name" value="Subtilisin-like"/>
    <property type="match status" value="1"/>
</dbReference>
<evidence type="ECO:0000259" key="12">
    <source>
        <dbReference type="Pfam" id="PF02225"/>
    </source>
</evidence>
<evidence type="ECO:0000313" key="15">
    <source>
        <dbReference type="Proteomes" id="UP001529338"/>
    </source>
</evidence>
<feature type="domain" description="Bacterial Ig-like" evidence="13">
    <location>
        <begin position="1203"/>
        <end position="1289"/>
    </location>
</feature>
<evidence type="ECO:0000256" key="4">
    <source>
        <dbReference type="ARBA" id="ARBA00022729"/>
    </source>
</evidence>
<keyword evidence="4 10" id="KW-0732">Signal</keyword>
<name>A0ABT7SG13_9CELL</name>
<dbReference type="EMBL" id="JAUCGQ010000001">
    <property type="protein sequence ID" value="MDM7855076.1"/>
    <property type="molecule type" value="Genomic_DNA"/>
</dbReference>
<dbReference type="InterPro" id="IPR036852">
    <property type="entry name" value="Peptidase_S8/S53_dom_sf"/>
</dbReference>
<feature type="chain" id="PRO_5046665672" evidence="10">
    <location>
        <begin position="30"/>
        <end position="1293"/>
    </location>
</feature>
<dbReference type="Pfam" id="PF02225">
    <property type="entry name" value="PA"/>
    <property type="match status" value="1"/>
</dbReference>
<feature type="domain" description="Bacterial Ig-like" evidence="13">
    <location>
        <begin position="1117"/>
        <end position="1192"/>
    </location>
</feature>
<protein>
    <submittedName>
        <fullName evidence="14">S8 family serine peptidase</fullName>
    </submittedName>
</protein>
<evidence type="ECO:0000256" key="8">
    <source>
        <dbReference type="RuleBase" id="RU003355"/>
    </source>
</evidence>
<dbReference type="RefSeq" id="WP_289454885.1">
    <property type="nucleotide sequence ID" value="NZ_JAUCGQ010000001.1"/>
</dbReference>
<dbReference type="InterPro" id="IPR015500">
    <property type="entry name" value="Peptidase_S8_subtilisin-rel"/>
</dbReference>
<dbReference type="CDD" id="cd07474">
    <property type="entry name" value="Peptidases_S8_subtilisin_Vpr-like"/>
    <property type="match status" value="1"/>
</dbReference>
<feature type="signal peptide" evidence="10">
    <location>
        <begin position="1"/>
        <end position="29"/>
    </location>
</feature>
<dbReference type="PANTHER" id="PTHR43806">
    <property type="entry name" value="PEPTIDASE S8"/>
    <property type="match status" value="1"/>
</dbReference>
<dbReference type="InterPro" id="IPR022398">
    <property type="entry name" value="Peptidase_S8_His-AS"/>
</dbReference>
<dbReference type="PROSITE" id="PS00138">
    <property type="entry name" value="SUBTILASE_SER"/>
    <property type="match status" value="1"/>
</dbReference>
<evidence type="ECO:0000256" key="7">
    <source>
        <dbReference type="PROSITE-ProRule" id="PRU01240"/>
    </source>
</evidence>
<dbReference type="PROSITE" id="PS00137">
    <property type="entry name" value="SUBTILASE_HIS"/>
    <property type="match status" value="1"/>
</dbReference>
<keyword evidence="15" id="KW-1185">Reference proteome</keyword>
<keyword evidence="2" id="KW-0134">Cell wall</keyword>
<dbReference type="InterPro" id="IPR032109">
    <property type="entry name" value="Big_3_5"/>
</dbReference>
<dbReference type="PROSITE" id="PS51892">
    <property type="entry name" value="SUBTILASE"/>
    <property type="match status" value="1"/>
</dbReference>
<sequence>MPRRRLIASATALSVALGTAVLGAQAASAAPPTPPPPHAGDSAKLDRAAVAKVHDGLLTAKGHVTAFVQLDTRSGAQVAAAGGSPKAVKAAAATTQDVAADVVPTKATRANARSATPKRLGTTTNLVAGTLVTGDAAQVSELAASPDVVAVYRVVPKEAATKNTDTFTRALQTWQDTGVTGKGVRIGIIDTGLDYTHADFGGAGTVAAYQAAYGKDGTQPIPAGSFDPAKFAGGYDFAGPNYDADPSSQLPGATTVPTPDPNPIDAPTTSDNVGHGTHVAGIAAGYGVQPDGTTFRGDYSSLTDLSTWVVGPGAAPSAELYSLKVFGDIGGVTNLVTLALDRAADPNGDGDLSDRFDVLNMSLGSSGSPADDPDNLLVDQLTQLGTVVTISSGNSGDVTDIGGSPGNSPSAITVANSVGDPQTHDGIDVTAASDSSLLGLHAAQNSTSYTGPDVTAPVAYVGARFDGCAKFTADQAATVKGKIAYLWWDDDDTTRVCGSAARFNNAQAAGAVGVLLPSSVTVFSAGILGNTGIPGAQMTRPTTEALLPEIEAGTLSVKIGPSLAGAVTESVVGDALNPSSSRGVHGSLGLGKPDVAAPGTDIQSAGSGTGNQSETLSGTSMAAPHVAGIAALVRAAHPSWEPTQVKAAIVNTATHDVWTGPHQTGTAYGPQRVGSGRVDARDAVGTSVLAYDTQTPEATSVSFGVVDVGATTVTRKKTVTVKNLGTTSARYSTSFVASQTSGASVSVSPASFTLAAGRSTIVTLTFTADPAKLVRQNDPTSADVQDGVPREYVAETAGRLVLTSSSQQLRVPVEAAPRLVSSLSAKPVTFASRAAATAGLALTGRGVASGGWYSLTTPLVLGATSPRLEDDPSLVTSPSVRRSADIRYVGWASTAPAVEAAGGDAADGLLGIGIATDGDWADLVSGGATASTFQPVIDIDVDGDGTDDLETVVQKLADEADVTVAATFDDATGDVVGVELVNEFAGDVESGIFDNNVLVAPIPLSAIPAGSTPRITVSTYSGYAQNDTGLLDSARPFTVDPYDPPFWFENDIEGTFSTLGDGGTVIPVHRGTGATTGRLLVLQHGNADARSRAQVVRVTVPAAKPTSTTLAVSGGGTAGSPVHLRATVAPSVAGSVTFLDGSTTLATTAVNHGRADATVRLGAGRHAVSAVFTPSDPAYAGSTSRTVTVKVAKSASATSVHLSRSSVPAGAAVAATVPVRGWTVAPSGTVQLREGSTVLGTGTLTVSGLTGTATIDLPRTLKPGSHRLTAVYAGSADVAGSQATATLTVHAAS</sequence>
<keyword evidence="3 7" id="KW-0645">Protease</keyword>
<keyword evidence="6 7" id="KW-0720">Serine protease</keyword>
<evidence type="ECO:0000256" key="3">
    <source>
        <dbReference type="ARBA" id="ARBA00022670"/>
    </source>
</evidence>
<dbReference type="InterPro" id="IPR000209">
    <property type="entry name" value="Peptidase_S8/S53_dom"/>
</dbReference>
<evidence type="ECO:0000256" key="9">
    <source>
        <dbReference type="SAM" id="MobiDB-lite"/>
    </source>
</evidence>
<dbReference type="InterPro" id="IPR013783">
    <property type="entry name" value="Ig-like_fold"/>
</dbReference>
<evidence type="ECO:0000256" key="5">
    <source>
        <dbReference type="ARBA" id="ARBA00022801"/>
    </source>
</evidence>
<dbReference type="Pfam" id="PF16640">
    <property type="entry name" value="Big_3_5"/>
    <property type="match status" value="2"/>
</dbReference>
<feature type="active site" description="Charge relay system" evidence="7">
    <location>
        <position position="620"/>
    </location>
</feature>
<comment type="similarity">
    <text evidence="1 7 8">Belongs to the peptidase S8 family.</text>
</comment>
<proteinExistence type="inferred from homology"/>
<dbReference type="Pfam" id="PF00082">
    <property type="entry name" value="Peptidase_S8"/>
    <property type="match status" value="1"/>
</dbReference>
<accession>A0ABT7SG13</accession>
<dbReference type="PRINTS" id="PR00723">
    <property type="entry name" value="SUBTILISIN"/>
</dbReference>
<evidence type="ECO:0000259" key="11">
    <source>
        <dbReference type="Pfam" id="PF00082"/>
    </source>
</evidence>
<dbReference type="Gene3D" id="3.40.50.200">
    <property type="entry name" value="Peptidase S8/S53 domain"/>
    <property type="match status" value="2"/>
</dbReference>
<comment type="caution">
    <text evidence="14">The sequence shown here is derived from an EMBL/GenBank/DDBJ whole genome shotgun (WGS) entry which is preliminary data.</text>
</comment>
<feature type="active site" description="Charge relay system" evidence="7">
    <location>
        <position position="275"/>
    </location>
</feature>
<feature type="compositionally biased region" description="Polar residues" evidence="9">
    <location>
        <begin position="246"/>
        <end position="257"/>
    </location>
</feature>
<feature type="region of interest" description="Disordered" evidence="9">
    <location>
        <begin position="582"/>
        <end position="618"/>
    </location>
</feature>
<feature type="domain" description="Peptidase S8/S53" evidence="11">
    <location>
        <begin position="181"/>
        <end position="656"/>
    </location>
</feature>
<dbReference type="InterPro" id="IPR050131">
    <property type="entry name" value="Peptidase_S8_subtilisin-like"/>
</dbReference>
<feature type="domain" description="PA" evidence="12">
    <location>
        <begin position="454"/>
        <end position="545"/>
    </location>
</feature>
<evidence type="ECO:0000313" key="14">
    <source>
        <dbReference type="EMBL" id="MDM7855076.1"/>
    </source>
</evidence>
<dbReference type="PROSITE" id="PS00136">
    <property type="entry name" value="SUBTILASE_ASP"/>
    <property type="match status" value="1"/>
</dbReference>
<dbReference type="InterPro" id="IPR023828">
    <property type="entry name" value="Peptidase_S8_Ser-AS"/>
</dbReference>
<reference evidence="14 15" key="1">
    <citation type="submission" date="2023-06" db="EMBL/GenBank/DDBJ databases">
        <title>Cellulomonas sp. MW4 Whole genome sequence.</title>
        <authorList>
            <person name="Park S."/>
        </authorList>
    </citation>
    <scope>NUCLEOTIDE SEQUENCE [LARGE SCALE GENOMIC DNA]</scope>
    <source>
        <strain evidence="14 15">MW4</strain>
    </source>
</reference>
<feature type="compositionally biased region" description="Polar residues" evidence="9">
    <location>
        <begin position="601"/>
        <end position="618"/>
    </location>
</feature>
<dbReference type="InterPro" id="IPR034213">
    <property type="entry name" value="S8_Vpr-like"/>
</dbReference>
<evidence type="ECO:0000256" key="1">
    <source>
        <dbReference type="ARBA" id="ARBA00011073"/>
    </source>
</evidence>